<dbReference type="AlphaFoldDB" id="A0AAE8EVT3"/>
<dbReference type="Proteomes" id="UP000285972">
    <property type="component" value="Unassembled WGS sequence"/>
</dbReference>
<dbReference type="PROSITE" id="PS51257">
    <property type="entry name" value="PROKAR_LIPOPROTEIN"/>
    <property type="match status" value="1"/>
</dbReference>
<name>A0AAE8EVT3_9GAMM</name>
<dbReference type="PANTHER" id="PTHR43798:SF33">
    <property type="entry name" value="HYDROLASE, PUTATIVE (AFU_ORTHOLOGUE AFUA_2G14860)-RELATED"/>
    <property type="match status" value="1"/>
</dbReference>
<dbReference type="KEGG" id="bgj:AWC36_13155"/>
<dbReference type="Gene3D" id="3.40.50.1820">
    <property type="entry name" value="alpha/beta hydrolase"/>
    <property type="match status" value="1"/>
</dbReference>
<feature type="domain" description="Serine aminopeptidase S33" evidence="1">
    <location>
        <begin position="87"/>
        <end position="214"/>
    </location>
</feature>
<accession>A0AAE8EVT3</accession>
<evidence type="ECO:0000313" key="3">
    <source>
        <dbReference type="Proteomes" id="UP000285972"/>
    </source>
</evidence>
<dbReference type="SUPFAM" id="SSF53474">
    <property type="entry name" value="alpha/beta-Hydrolases"/>
    <property type="match status" value="1"/>
</dbReference>
<dbReference type="Pfam" id="PF12146">
    <property type="entry name" value="Hydrolase_4"/>
    <property type="match status" value="1"/>
</dbReference>
<dbReference type="PANTHER" id="PTHR43798">
    <property type="entry name" value="MONOACYLGLYCEROL LIPASE"/>
    <property type="match status" value="1"/>
</dbReference>
<dbReference type="InterPro" id="IPR029058">
    <property type="entry name" value="AB_hydrolase_fold"/>
</dbReference>
<sequence length="397" mass="45213">MGKRVFLPAIAATMAKRIVCATVAVCLLVIAGCGGKPRNVTPLGQTSFVQYQRDTTQWVERHRAFQSTDKRVELLWNTPREMRPAAKPTKGILLVHGLGDSPGSFNDIMPRLAQQGFLVRTVLLPGHGTRPADMLPVTVDDWRRVVNEQTEILRHDVNEVYLGGFSTGANLVLEYALNHPEIKGLLLFSPAIKSNERYDFLTPLLAVFTDWILKPRPGYPQQLATRYMVVPTNGFAQFYHSSRAVRSRLAKTTYDKPVLMVLTEHDSVLDTPYLLARFDRKFTHPRSRLIWYGSQPAEPHSSRVLVRSDYLPERRISQFSHMSMLFSPDNKEYGETGATIICANGQSHVSQSQCQDRSKLWYSDWGYQEAGKTHVRLTFNPYFNWQTQVMNEVLKNE</sequence>
<evidence type="ECO:0000259" key="1">
    <source>
        <dbReference type="Pfam" id="PF12146"/>
    </source>
</evidence>
<proteinExistence type="predicted"/>
<dbReference type="EMBL" id="MJLX01000002">
    <property type="protein sequence ID" value="RLM29293.1"/>
    <property type="molecule type" value="Genomic_DNA"/>
</dbReference>
<comment type="caution">
    <text evidence="2">The sequence shown here is derived from an EMBL/GenBank/DDBJ whole genome shotgun (WGS) entry which is preliminary data.</text>
</comment>
<evidence type="ECO:0000313" key="2">
    <source>
        <dbReference type="EMBL" id="RLM29293.1"/>
    </source>
</evidence>
<organism evidence="2 3">
    <name type="scientific">Brenneria goodwinii</name>
    <dbReference type="NCBI Taxonomy" id="1109412"/>
    <lineage>
        <taxon>Bacteria</taxon>
        <taxon>Pseudomonadati</taxon>
        <taxon>Pseudomonadota</taxon>
        <taxon>Gammaproteobacteria</taxon>
        <taxon>Enterobacterales</taxon>
        <taxon>Pectobacteriaceae</taxon>
        <taxon>Brenneria</taxon>
    </lineage>
</organism>
<reference evidence="2 3" key="1">
    <citation type="submission" date="2016-09" db="EMBL/GenBank/DDBJ databases">
        <authorList>
            <person name="Doonan J."/>
            <person name="Pachebat J.A."/>
            <person name="Golyshin P.N."/>
            <person name="Denman S."/>
            <person name="Mcdonald J.E."/>
        </authorList>
    </citation>
    <scope>NUCLEOTIDE SEQUENCE [LARGE SCALE GENOMIC DNA]</scope>
    <source>
        <strain evidence="2 3">FRB141</strain>
    </source>
</reference>
<dbReference type="InterPro" id="IPR050266">
    <property type="entry name" value="AB_hydrolase_sf"/>
</dbReference>
<gene>
    <name evidence="2" type="ORF">BIY26_01730</name>
</gene>
<protein>
    <submittedName>
        <fullName evidence="2">Lysophospholipase</fullName>
    </submittedName>
</protein>
<dbReference type="InterPro" id="IPR022742">
    <property type="entry name" value="Hydrolase_4"/>
</dbReference>
<dbReference type="GO" id="GO:0016020">
    <property type="term" value="C:membrane"/>
    <property type="evidence" value="ECO:0007669"/>
    <property type="project" value="TreeGrafter"/>
</dbReference>